<gene>
    <name evidence="1" type="ORF">P2G67_15725</name>
</gene>
<comment type="caution">
    <text evidence="1">The sequence shown here is derived from an EMBL/GenBank/DDBJ whole genome shotgun (WGS) entry which is preliminary data.</text>
</comment>
<dbReference type="SUPFAM" id="SSF55729">
    <property type="entry name" value="Acyl-CoA N-acyltransferases (Nat)"/>
    <property type="match status" value="1"/>
</dbReference>
<dbReference type="PANTHER" id="PTHR41368">
    <property type="entry name" value="PROTEIN YGHO"/>
    <property type="match status" value="1"/>
</dbReference>
<keyword evidence="2" id="KW-1185">Reference proteome</keyword>
<dbReference type="RefSeq" id="WP_275824242.1">
    <property type="nucleotide sequence ID" value="NZ_JARHUD010000014.1"/>
</dbReference>
<dbReference type="Gene3D" id="3.40.630.30">
    <property type="match status" value="1"/>
</dbReference>
<name>A0ABT5YR18_9PROT</name>
<dbReference type="InterPro" id="IPR016181">
    <property type="entry name" value="Acyl_CoA_acyltransferase"/>
</dbReference>
<dbReference type="Proteomes" id="UP001215503">
    <property type="component" value="Unassembled WGS sequence"/>
</dbReference>
<dbReference type="EMBL" id="JARHUD010000014">
    <property type="protein sequence ID" value="MDF2097426.1"/>
    <property type="molecule type" value="Genomic_DNA"/>
</dbReference>
<dbReference type="PANTHER" id="PTHR41368:SF1">
    <property type="entry name" value="PROTEIN YGHO"/>
    <property type="match status" value="1"/>
</dbReference>
<evidence type="ECO:0000313" key="1">
    <source>
        <dbReference type="EMBL" id="MDF2097426.1"/>
    </source>
</evidence>
<dbReference type="InterPro" id="IPR039968">
    <property type="entry name" value="BcerS-like"/>
</dbReference>
<proteinExistence type="predicted"/>
<accession>A0ABT5YR18</accession>
<evidence type="ECO:0000313" key="2">
    <source>
        <dbReference type="Proteomes" id="UP001215503"/>
    </source>
</evidence>
<evidence type="ECO:0008006" key="3">
    <source>
        <dbReference type="Google" id="ProtNLM"/>
    </source>
</evidence>
<organism evidence="1 2">
    <name type="scientific">Aquibaculum arenosum</name>
    <dbReference type="NCBI Taxonomy" id="3032591"/>
    <lineage>
        <taxon>Bacteria</taxon>
        <taxon>Pseudomonadati</taxon>
        <taxon>Pseudomonadota</taxon>
        <taxon>Alphaproteobacteria</taxon>
        <taxon>Rhodospirillales</taxon>
        <taxon>Rhodovibrionaceae</taxon>
        <taxon>Aquibaculum</taxon>
    </lineage>
</organism>
<reference evidence="1 2" key="1">
    <citation type="submission" date="2023-03" db="EMBL/GenBank/DDBJ databases">
        <title>Fodinicurvata sp. CAU 1616 isolated from sea sendiment.</title>
        <authorList>
            <person name="Kim W."/>
        </authorList>
    </citation>
    <scope>NUCLEOTIDE SEQUENCE [LARGE SCALE GENOMIC DNA]</scope>
    <source>
        <strain evidence="1 2">CAU 1616</strain>
    </source>
</reference>
<protein>
    <recommendedName>
        <fullName evidence="3">N-acetyltransferase</fullName>
    </recommendedName>
</protein>
<sequence>MTAAAGLELRPVRDRRDIAAFADAARVAQGHDPNWVCPLDHEMHLILDPRRNVFLQENDVQPWVALRDGRPVGRIIAVRNEAHLARHKDGAGQFGFLEAIDDPAIFAALINQAGTWLKGHGLTKMNGPFSASINHEAGLLVEGFDTPPMMRTNHAQPWYARHLEAAGLHGIMDLYAYLCRPAESRYPERVEASLQRWKERESLTIRTMSRRSFLRDMVLVNEVYNDAWADNWKAVPVSEGEARLIARVVRPLLKLDWITLAYWQGEAIAVVSQVPNTNEALAGLDGKLWPMGWSRLLWRLKVQGLCSSRIPMIGLRRRFRGTRVGGMAVAALMARAVENAQQAGIERMEISWMLAHNRHVLNLCDSLPASHYKTFRVYEKHL</sequence>